<accession>A0A0D2KKH3</accession>
<dbReference type="InterPro" id="IPR036378">
    <property type="entry name" value="FAS1_dom_sf"/>
</dbReference>
<dbReference type="PROSITE" id="PS50213">
    <property type="entry name" value="FAS1"/>
    <property type="match status" value="2"/>
</dbReference>
<sequence length="449" mass="49293">MLLLTLLGLLLKIIHAVPEAFPPYLPVQSAFIPEDIGLVEEPDDLKTTPTPASFTFCPPVNHIPHNFPYVGPDYRWSNKTVLDILGSLEQTQAFADSLRPFQDLASRLSDPGLNSTVWAVADSAALPAGCQSHQALHDCLANHISPHWVPTIRELSMPNTPTLLRPRTLNGDARIHISVSSLSETATVGAALMVNRYSRVIEHDIMARNGVVHVVDAYLPLLQPMTSFIDSSLAPDQRGCHLNLIRKAVQHAEFAAHLEQAKLHGATFFAPDDAAFGQLDPRYLDFLFSEQGKGVLKTMLQGHLVPNRTLFSNAFYDDEGTSGRVSGGSVETYEARAVAGSDADSDQQAAVAGSKKHQGWYEYELTPNPESDHSTQSESGCYKVPWGRRQFCLPTLRPGMELTFDVARAGGFIKMSVRSNRATRVRVKAADFLCSDGIVHIVDKVFLFP</sequence>
<feature type="domain" description="FAS1" evidence="2">
    <location>
        <begin position="78"/>
        <end position="219"/>
    </location>
</feature>
<evidence type="ECO:0000259" key="2">
    <source>
        <dbReference type="PROSITE" id="PS50213"/>
    </source>
</evidence>
<dbReference type="Gene3D" id="2.30.180.10">
    <property type="entry name" value="FAS1 domain"/>
    <property type="match status" value="2"/>
</dbReference>
<evidence type="ECO:0000313" key="4">
    <source>
        <dbReference type="Proteomes" id="UP000053411"/>
    </source>
</evidence>
<name>A0A0D2KKH3_9EURO</name>
<organism evidence="3 4">
    <name type="scientific">Fonsecaea multimorphosa CBS 102226</name>
    <dbReference type="NCBI Taxonomy" id="1442371"/>
    <lineage>
        <taxon>Eukaryota</taxon>
        <taxon>Fungi</taxon>
        <taxon>Dikarya</taxon>
        <taxon>Ascomycota</taxon>
        <taxon>Pezizomycotina</taxon>
        <taxon>Eurotiomycetes</taxon>
        <taxon>Chaetothyriomycetidae</taxon>
        <taxon>Chaetothyriales</taxon>
        <taxon>Herpotrichiellaceae</taxon>
        <taxon>Fonsecaea</taxon>
    </lineage>
</organism>
<dbReference type="EMBL" id="KN848062">
    <property type="protein sequence ID" value="KIY03955.1"/>
    <property type="molecule type" value="Genomic_DNA"/>
</dbReference>
<dbReference type="PANTHER" id="PTHR10900:SF77">
    <property type="entry name" value="FI19380P1"/>
    <property type="match status" value="1"/>
</dbReference>
<dbReference type="AlphaFoldDB" id="A0A0D2KKH3"/>
<evidence type="ECO:0000256" key="1">
    <source>
        <dbReference type="SAM" id="SignalP"/>
    </source>
</evidence>
<dbReference type="PANTHER" id="PTHR10900">
    <property type="entry name" value="PERIOSTIN-RELATED"/>
    <property type="match status" value="1"/>
</dbReference>
<dbReference type="OrthoDB" id="7700931at2759"/>
<feature type="domain" description="FAS1" evidence="2">
    <location>
        <begin position="229"/>
        <end position="446"/>
    </location>
</feature>
<evidence type="ECO:0000313" key="3">
    <source>
        <dbReference type="EMBL" id="KIY03955.1"/>
    </source>
</evidence>
<dbReference type="SMART" id="SM00554">
    <property type="entry name" value="FAS1"/>
    <property type="match status" value="2"/>
</dbReference>
<dbReference type="Proteomes" id="UP000053411">
    <property type="component" value="Unassembled WGS sequence"/>
</dbReference>
<dbReference type="STRING" id="1442371.A0A0D2KKH3"/>
<dbReference type="InterPro" id="IPR000782">
    <property type="entry name" value="FAS1_domain"/>
</dbReference>
<dbReference type="Pfam" id="PF02469">
    <property type="entry name" value="Fasciclin"/>
    <property type="match status" value="2"/>
</dbReference>
<keyword evidence="1" id="KW-0732">Signal</keyword>
<protein>
    <recommendedName>
        <fullName evidence="2">FAS1 domain-containing protein</fullName>
    </recommendedName>
</protein>
<dbReference type="SUPFAM" id="SSF82153">
    <property type="entry name" value="FAS1 domain"/>
    <property type="match status" value="2"/>
</dbReference>
<dbReference type="RefSeq" id="XP_016638077.1">
    <property type="nucleotide sequence ID" value="XM_016771167.1"/>
</dbReference>
<dbReference type="VEuPathDB" id="FungiDB:Z520_00647"/>
<keyword evidence="4" id="KW-1185">Reference proteome</keyword>
<dbReference type="InterPro" id="IPR050904">
    <property type="entry name" value="Adhesion/Biosynth-related"/>
</dbReference>
<proteinExistence type="predicted"/>
<gene>
    <name evidence="3" type="ORF">Z520_00647</name>
</gene>
<reference evidence="3 4" key="1">
    <citation type="submission" date="2015-01" db="EMBL/GenBank/DDBJ databases">
        <title>The Genome Sequence of Fonsecaea multimorphosa CBS 102226.</title>
        <authorList>
            <consortium name="The Broad Institute Genomics Platform"/>
            <person name="Cuomo C."/>
            <person name="de Hoog S."/>
            <person name="Gorbushina A."/>
            <person name="Stielow B."/>
            <person name="Teixiera M."/>
            <person name="Abouelleil A."/>
            <person name="Chapman S.B."/>
            <person name="Priest M."/>
            <person name="Young S.K."/>
            <person name="Wortman J."/>
            <person name="Nusbaum C."/>
            <person name="Birren B."/>
        </authorList>
    </citation>
    <scope>NUCLEOTIDE SEQUENCE [LARGE SCALE GENOMIC DNA]</scope>
    <source>
        <strain evidence="3 4">CBS 102226</strain>
    </source>
</reference>
<feature type="signal peptide" evidence="1">
    <location>
        <begin position="1"/>
        <end position="16"/>
    </location>
</feature>
<dbReference type="GeneID" id="27706393"/>
<feature type="chain" id="PRO_5002245784" description="FAS1 domain-containing protein" evidence="1">
    <location>
        <begin position="17"/>
        <end position="449"/>
    </location>
</feature>